<evidence type="ECO:0000313" key="3">
    <source>
        <dbReference type="Proteomes" id="UP001232343"/>
    </source>
</evidence>
<comment type="caution">
    <text evidence="2">The sequence shown here is derived from an EMBL/GenBank/DDBJ whole genome shotgun (WGS) entry which is preliminary data.</text>
</comment>
<feature type="transmembrane region" description="Helical" evidence="1">
    <location>
        <begin position="144"/>
        <end position="162"/>
    </location>
</feature>
<evidence type="ECO:0000256" key="1">
    <source>
        <dbReference type="SAM" id="Phobius"/>
    </source>
</evidence>
<feature type="transmembrane region" description="Helical" evidence="1">
    <location>
        <begin position="66"/>
        <end position="87"/>
    </location>
</feature>
<reference evidence="2 3" key="1">
    <citation type="submission" date="2023-07" db="EMBL/GenBank/DDBJ databases">
        <title>Genomic Encyclopedia of Type Strains, Phase IV (KMG-IV): sequencing the most valuable type-strain genomes for metagenomic binning, comparative biology and taxonomic classification.</title>
        <authorList>
            <person name="Goeker M."/>
        </authorList>
    </citation>
    <scope>NUCLEOTIDE SEQUENCE [LARGE SCALE GENOMIC DNA]</scope>
    <source>
        <strain evidence="2 3">DSM 27848</strain>
    </source>
</reference>
<evidence type="ECO:0000313" key="2">
    <source>
        <dbReference type="EMBL" id="MDQ0343742.1"/>
    </source>
</evidence>
<keyword evidence="1" id="KW-0472">Membrane</keyword>
<name>A0ABU0D5Q8_9BACI</name>
<keyword evidence="1" id="KW-1133">Transmembrane helix</keyword>
<gene>
    <name evidence="2" type="ORF">J2S14_002577</name>
</gene>
<dbReference type="RefSeq" id="WP_244681931.1">
    <property type="nucleotide sequence ID" value="NZ_JALIRM010000009.1"/>
</dbReference>
<organism evidence="2 3">
    <name type="scientific">Lederbergia wuyishanensis</name>
    <dbReference type="NCBI Taxonomy" id="1347903"/>
    <lineage>
        <taxon>Bacteria</taxon>
        <taxon>Bacillati</taxon>
        <taxon>Bacillota</taxon>
        <taxon>Bacilli</taxon>
        <taxon>Bacillales</taxon>
        <taxon>Bacillaceae</taxon>
        <taxon>Lederbergia</taxon>
    </lineage>
</organism>
<feature type="transmembrane region" description="Helical" evidence="1">
    <location>
        <begin position="25"/>
        <end position="46"/>
    </location>
</feature>
<feature type="transmembrane region" description="Helical" evidence="1">
    <location>
        <begin position="118"/>
        <end position="138"/>
    </location>
</feature>
<protein>
    <submittedName>
        <fullName evidence="2">Large-conductance mechanosensitive channel</fullName>
    </submittedName>
</protein>
<keyword evidence="3" id="KW-1185">Reference proteome</keyword>
<keyword evidence="1" id="KW-0812">Transmembrane</keyword>
<dbReference type="Proteomes" id="UP001232343">
    <property type="component" value="Unassembled WGS sequence"/>
</dbReference>
<proteinExistence type="predicted"/>
<sequence length="192" mass="22556">MNTKTNASKNTLLSRYIPNPKDRKVIVVSFIITICLFLIALLLISLNHQQLMMQEYKHYKEFFKQFGSISRIIYFAVLAIYPVFLLLKWKRLKTIEWGKFQLKSFIQLLGKLVRKWHVPLAIAATGVALIHGYLAIIRGFKWDFTNISGIISMIILVFLLFMGVKRFKRKDNKWHFKLAIAFLLLFMIHASF</sequence>
<accession>A0ABU0D5Q8</accession>
<dbReference type="EMBL" id="JAUSUO010000006">
    <property type="protein sequence ID" value="MDQ0343742.1"/>
    <property type="molecule type" value="Genomic_DNA"/>
</dbReference>
<feature type="transmembrane region" description="Helical" evidence="1">
    <location>
        <begin position="174"/>
        <end position="191"/>
    </location>
</feature>